<proteinExistence type="predicted"/>
<evidence type="ECO:0000313" key="2">
    <source>
        <dbReference type="Proteomes" id="UP000188268"/>
    </source>
</evidence>
<protein>
    <submittedName>
        <fullName evidence="1">Uncharacterized protein</fullName>
    </submittedName>
</protein>
<name>A0A1R3I3B8_COCAP</name>
<accession>A0A1R3I3B8</accession>
<organism evidence="1 2">
    <name type="scientific">Corchorus capsularis</name>
    <name type="common">Jute</name>
    <dbReference type="NCBI Taxonomy" id="210143"/>
    <lineage>
        <taxon>Eukaryota</taxon>
        <taxon>Viridiplantae</taxon>
        <taxon>Streptophyta</taxon>
        <taxon>Embryophyta</taxon>
        <taxon>Tracheophyta</taxon>
        <taxon>Spermatophyta</taxon>
        <taxon>Magnoliopsida</taxon>
        <taxon>eudicotyledons</taxon>
        <taxon>Gunneridae</taxon>
        <taxon>Pentapetalae</taxon>
        <taxon>rosids</taxon>
        <taxon>malvids</taxon>
        <taxon>Malvales</taxon>
        <taxon>Malvaceae</taxon>
        <taxon>Grewioideae</taxon>
        <taxon>Apeibeae</taxon>
        <taxon>Corchorus</taxon>
    </lineage>
</organism>
<dbReference type="Proteomes" id="UP000188268">
    <property type="component" value="Unassembled WGS sequence"/>
</dbReference>
<sequence length="19" mass="2070">MAREKNLVKQRAASKGIVA</sequence>
<reference evidence="1 2" key="1">
    <citation type="submission" date="2013-09" db="EMBL/GenBank/DDBJ databases">
        <title>Corchorus capsularis genome sequencing.</title>
        <authorList>
            <person name="Alam M."/>
            <person name="Haque M.S."/>
            <person name="Islam M.S."/>
            <person name="Emdad E.M."/>
            <person name="Islam M.M."/>
            <person name="Ahmed B."/>
            <person name="Halim A."/>
            <person name="Hossen Q.M.M."/>
            <person name="Hossain M.Z."/>
            <person name="Ahmed R."/>
            <person name="Khan M.M."/>
            <person name="Islam R."/>
            <person name="Rashid M.M."/>
            <person name="Khan S.A."/>
            <person name="Rahman M.S."/>
            <person name="Alam M."/>
        </authorList>
    </citation>
    <scope>NUCLEOTIDE SEQUENCE [LARGE SCALE GENOMIC DNA]</scope>
    <source>
        <strain evidence="2">cv. CVL-1</strain>
        <tissue evidence="1">Whole seedling</tissue>
    </source>
</reference>
<dbReference type="AlphaFoldDB" id="A0A1R3I3B8"/>
<evidence type="ECO:0000313" key="1">
    <source>
        <dbReference type="EMBL" id="OMO77095.1"/>
    </source>
</evidence>
<dbReference type="EMBL" id="AWWV01010803">
    <property type="protein sequence ID" value="OMO77095.1"/>
    <property type="molecule type" value="Genomic_DNA"/>
</dbReference>
<keyword evidence="2" id="KW-1185">Reference proteome</keyword>
<gene>
    <name evidence="1" type="ORF">CCACVL1_15206</name>
</gene>
<comment type="caution">
    <text evidence="1">The sequence shown here is derived from an EMBL/GenBank/DDBJ whole genome shotgun (WGS) entry which is preliminary data.</text>
</comment>